<dbReference type="STRING" id="1353952.A0A165FZY3"/>
<gene>
    <name evidence="1" type="ORF">CALCODRAFT_496239</name>
</gene>
<dbReference type="InParanoid" id="A0A165FZY3"/>
<evidence type="ECO:0000313" key="1">
    <source>
        <dbReference type="EMBL" id="KZT57425.1"/>
    </source>
</evidence>
<keyword evidence="2" id="KW-1185">Reference proteome</keyword>
<dbReference type="AlphaFoldDB" id="A0A165FZY3"/>
<protein>
    <submittedName>
        <fullName evidence="1">Uncharacterized protein</fullName>
    </submittedName>
</protein>
<sequence>MPAAVAGTHDTVDSPPELIKSLPAFRPLELLDFEEVRLLADRTRRDLFTAHQGLAQLIQWHGRTIAARVSKRSRDKRKALFHTVNPYLQPTRPHVLECQGDEKTGSPLQLLNYDDLASGSHFVSLLATRGLHPLADWAVFDLDEVSAASTFFAVNSLIRITGRDEYYGTTFQAQGLEARKLQEQLEAVPFGVGMQLLSQQNELLMFLTNVVIELLKDTDLAQRPSDMQPLTFGEILSTEALALGERSSLRPYTFPPRFSIEPVMQALLARLSAAADDVWLLRTDWLHFRTRIQQIARCMSPPNSSAKDSFWDDACHILVMDAYRSLLVWTSAFEAMHVLQASLVRKASRSDENSTAEISFHLACLELIIEEALSIALASLSRVTQSRDTSAAPNTALRLSSTTENLDIMDAIGRLCRLGLGGSSRSRHHLLLAIDEVFLRDGNQVQSSKIVMGTAGALSSVSTANNVLMALRHNRPQHHRLDPIQRRLQYSRLLGSVAQIESAWKGGNDLPTHDLTRGCQNFDTVPSRLSSSRGGKVATAMLQSLWQAVDTHFIREMGTSLLELTKGGVGFSETQEASIQAEHDSLPFTATLLLSAKKRILNFFAFLFSETEEGDELQWTFEDFKLGMRQLGFRVEHVMASEYRFTPTSDSCFPEFPLSVHQPLPHGHFSWTERRSLAKRLRKHYGLTRRLFNLSTELHAKLHSVPSSSSVSTEGL</sequence>
<proteinExistence type="predicted"/>
<reference evidence="1 2" key="1">
    <citation type="journal article" date="2016" name="Mol. Biol. Evol.">
        <title>Comparative Genomics of Early-Diverging Mushroom-Forming Fungi Provides Insights into the Origins of Lignocellulose Decay Capabilities.</title>
        <authorList>
            <person name="Nagy L.G."/>
            <person name="Riley R."/>
            <person name="Tritt A."/>
            <person name="Adam C."/>
            <person name="Daum C."/>
            <person name="Floudas D."/>
            <person name="Sun H."/>
            <person name="Yadav J.S."/>
            <person name="Pangilinan J."/>
            <person name="Larsson K.H."/>
            <person name="Matsuura K."/>
            <person name="Barry K."/>
            <person name="Labutti K."/>
            <person name="Kuo R."/>
            <person name="Ohm R.A."/>
            <person name="Bhattacharya S.S."/>
            <person name="Shirouzu T."/>
            <person name="Yoshinaga Y."/>
            <person name="Martin F.M."/>
            <person name="Grigoriev I.V."/>
            <person name="Hibbett D.S."/>
        </authorList>
    </citation>
    <scope>NUCLEOTIDE SEQUENCE [LARGE SCALE GENOMIC DNA]</scope>
    <source>
        <strain evidence="1 2">HHB12733</strain>
    </source>
</reference>
<dbReference type="Proteomes" id="UP000076842">
    <property type="component" value="Unassembled WGS sequence"/>
</dbReference>
<dbReference type="EMBL" id="KV423964">
    <property type="protein sequence ID" value="KZT57425.1"/>
    <property type="molecule type" value="Genomic_DNA"/>
</dbReference>
<evidence type="ECO:0000313" key="2">
    <source>
        <dbReference type="Proteomes" id="UP000076842"/>
    </source>
</evidence>
<dbReference type="PANTHER" id="PTHR40788:SF1">
    <property type="entry name" value="IPA PROTEIN"/>
    <property type="match status" value="1"/>
</dbReference>
<organism evidence="1 2">
    <name type="scientific">Calocera cornea HHB12733</name>
    <dbReference type="NCBI Taxonomy" id="1353952"/>
    <lineage>
        <taxon>Eukaryota</taxon>
        <taxon>Fungi</taxon>
        <taxon>Dikarya</taxon>
        <taxon>Basidiomycota</taxon>
        <taxon>Agaricomycotina</taxon>
        <taxon>Dacrymycetes</taxon>
        <taxon>Dacrymycetales</taxon>
        <taxon>Dacrymycetaceae</taxon>
        <taxon>Calocera</taxon>
    </lineage>
</organism>
<name>A0A165FZY3_9BASI</name>
<dbReference type="PANTHER" id="PTHR40788">
    <property type="entry name" value="CLR5 DOMAIN-CONTAINING PROTEIN-RELATED"/>
    <property type="match status" value="1"/>
</dbReference>
<accession>A0A165FZY3</accession>
<dbReference type="OrthoDB" id="2922289at2759"/>